<dbReference type="Pfam" id="PF00849">
    <property type="entry name" value="PseudoU_synth_2"/>
    <property type="match status" value="1"/>
</dbReference>
<accession>A0A238F1V0</accession>
<keyword evidence="4" id="KW-1185">Reference proteome</keyword>
<dbReference type="GO" id="GO:0009982">
    <property type="term" value="F:pseudouridine synthase activity"/>
    <property type="evidence" value="ECO:0007669"/>
    <property type="project" value="InterPro"/>
</dbReference>
<dbReference type="CDD" id="cd02557">
    <property type="entry name" value="PseudoU_synth_ScRIB2"/>
    <property type="match status" value="1"/>
</dbReference>
<gene>
    <name evidence="3" type="ORF">BQ2448_221</name>
</gene>
<dbReference type="InterPro" id="IPR006145">
    <property type="entry name" value="PsdUridine_synth_RsuA/RluA"/>
</dbReference>
<dbReference type="STRING" id="269621.A0A238F1V0"/>
<dbReference type="PANTHER" id="PTHR21600:SF40">
    <property type="entry name" value="PSEUDOURIDYLATE SYNTHASE RPUSD2"/>
    <property type="match status" value="1"/>
</dbReference>
<feature type="region of interest" description="Disordered" evidence="1">
    <location>
        <begin position="391"/>
        <end position="419"/>
    </location>
</feature>
<protein>
    <submittedName>
        <fullName evidence="3">BQ2448_221 protein</fullName>
    </submittedName>
</protein>
<dbReference type="OrthoDB" id="424794at2759"/>
<organism evidence="3 4">
    <name type="scientific">Microbotryum intermedium</name>
    <dbReference type="NCBI Taxonomy" id="269621"/>
    <lineage>
        <taxon>Eukaryota</taxon>
        <taxon>Fungi</taxon>
        <taxon>Dikarya</taxon>
        <taxon>Basidiomycota</taxon>
        <taxon>Pucciniomycotina</taxon>
        <taxon>Microbotryomycetes</taxon>
        <taxon>Microbotryales</taxon>
        <taxon>Microbotryaceae</taxon>
        <taxon>Microbotryum</taxon>
    </lineage>
</organism>
<feature type="region of interest" description="Disordered" evidence="1">
    <location>
        <begin position="1"/>
        <end position="42"/>
    </location>
</feature>
<evidence type="ECO:0000313" key="4">
    <source>
        <dbReference type="Proteomes" id="UP000198372"/>
    </source>
</evidence>
<reference evidence="4" key="1">
    <citation type="submission" date="2016-09" db="EMBL/GenBank/DDBJ databases">
        <authorList>
            <person name="Jeantristanb JTB J.-T."/>
            <person name="Ricardo R."/>
        </authorList>
    </citation>
    <scope>NUCLEOTIDE SEQUENCE [LARGE SCALE GENOMIC DNA]</scope>
</reference>
<dbReference type="InterPro" id="IPR050188">
    <property type="entry name" value="RluA_PseudoU_synthase"/>
</dbReference>
<evidence type="ECO:0000256" key="1">
    <source>
        <dbReference type="SAM" id="MobiDB-lite"/>
    </source>
</evidence>
<dbReference type="AlphaFoldDB" id="A0A238F1V0"/>
<evidence type="ECO:0000259" key="2">
    <source>
        <dbReference type="Pfam" id="PF00849"/>
    </source>
</evidence>
<feature type="compositionally biased region" description="Basic and acidic residues" evidence="1">
    <location>
        <begin position="400"/>
        <end position="419"/>
    </location>
</feature>
<proteinExistence type="predicted"/>
<evidence type="ECO:0000313" key="3">
    <source>
        <dbReference type="EMBL" id="SCV68100.1"/>
    </source>
</evidence>
<dbReference type="PANTHER" id="PTHR21600">
    <property type="entry name" value="MITOCHONDRIAL RNA PSEUDOURIDINE SYNTHASE"/>
    <property type="match status" value="1"/>
</dbReference>
<dbReference type="GO" id="GO:0003723">
    <property type="term" value="F:RNA binding"/>
    <property type="evidence" value="ECO:0007669"/>
    <property type="project" value="InterPro"/>
</dbReference>
<feature type="domain" description="Pseudouridine synthase RsuA/RluA-like" evidence="2">
    <location>
        <begin position="175"/>
        <end position="354"/>
    </location>
</feature>
<dbReference type="InterPro" id="IPR020103">
    <property type="entry name" value="PsdUridine_synth_cat_dom_sf"/>
</dbReference>
<dbReference type="Proteomes" id="UP000198372">
    <property type="component" value="Unassembled WGS sequence"/>
</dbReference>
<dbReference type="GO" id="GO:0000455">
    <property type="term" value="P:enzyme-directed rRNA pseudouridine synthesis"/>
    <property type="evidence" value="ECO:0007669"/>
    <property type="project" value="TreeGrafter"/>
</dbReference>
<sequence>MQESAQDDAAATATPAPAPPLSSKPVRKKPTTRHTLAEPSGIFAMPPPRPQYYIDQGLRKVRPYWYAFNAYAKQRWQNRSLIDVRDALSVLITRHNAPTDHGGLGDWIRDRSHEYYIWSIETGAIIVNNERTTPEYVLRNGDMISNVVHRHEPPVVAGPIRIIYDGRIPGNDGETLVVEKPGSMPVHSTGRYHFNTLLSILKHDYDLPLVHSELLFPFNLSFAIAVFVALTFFPPPFAASNRLDRLTSGVMICALTVEASKKLGSWFGGQRPDGGTVHKEYVARCMGEFPAGEVTCEEPLLTIDRQIGINVVHPEGRSAKTIFTRLSYDTKSNTSAVHCRPITGRSHQIRVHLQFLGYPIPNDPIYQNSAAWGKNGGKGGVFPLSTAQGEEQVKGGSFGGEERGGSDLNRQERRDRGDKLMRSAQEKNLNLSSMALAMSLDDRSRPHQDATADEAPKEGEKIRTSDEPNKAENELDAEGVDLDRKPHDPSITPAARTAILALRDVKDEADGWARSRDLRGLELARLGADDRGCVGNAQRAMLDIAQSRAEAEEGGGGPTNEVEATTNWVEKDPTFCRDCFTPLVPDPRPEQLFIWLHALRYRTTEWDYSSPLPYWAEADYDVPLTSILA</sequence>
<feature type="compositionally biased region" description="Basic and acidic residues" evidence="1">
    <location>
        <begin position="441"/>
        <end position="473"/>
    </location>
</feature>
<dbReference type="EMBL" id="FMSP01000003">
    <property type="protein sequence ID" value="SCV68100.1"/>
    <property type="molecule type" value="Genomic_DNA"/>
</dbReference>
<name>A0A238F1V0_9BASI</name>
<dbReference type="SUPFAM" id="SSF55120">
    <property type="entry name" value="Pseudouridine synthase"/>
    <property type="match status" value="1"/>
</dbReference>
<feature type="region of interest" description="Disordered" evidence="1">
    <location>
        <begin position="441"/>
        <end position="491"/>
    </location>
</feature>
<dbReference type="Gene3D" id="3.30.2350.10">
    <property type="entry name" value="Pseudouridine synthase"/>
    <property type="match status" value="1"/>
</dbReference>